<dbReference type="AlphaFoldDB" id="Q54U76"/>
<dbReference type="PaxDb" id="44689-DDB0231134"/>
<dbReference type="GeneID" id="8622959"/>
<evidence type="ECO:0000313" key="3">
    <source>
        <dbReference type="EMBL" id="EAL66913.1"/>
    </source>
</evidence>
<name>Q54U76_DICDI</name>
<dbReference type="OMA" id="HCNELTI"/>
<feature type="chain" id="PRO_5004249860" evidence="1">
    <location>
        <begin position="20"/>
        <end position="149"/>
    </location>
</feature>
<feature type="domain" description="Carbohydrate binding" evidence="2">
    <location>
        <begin position="53"/>
        <end position="136"/>
    </location>
</feature>
<evidence type="ECO:0000313" key="4">
    <source>
        <dbReference type="Proteomes" id="UP000002195"/>
    </source>
</evidence>
<evidence type="ECO:0000256" key="1">
    <source>
        <dbReference type="SAM" id="SignalP"/>
    </source>
</evidence>
<dbReference type="PANTHER" id="PTHR33239:SF9">
    <property type="entry name" value="CARBOHYDRATE BINDING DOMAIN-CONTAINING PROTEIN-RELATED"/>
    <property type="match status" value="1"/>
</dbReference>
<dbReference type="RefSeq" id="XP_640900.1">
    <property type="nucleotide sequence ID" value="XM_635808.1"/>
</dbReference>
<comment type="caution">
    <text evidence="3">The sequence shown here is derived from an EMBL/GenBank/DDBJ whole genome shotgun (WGS) entry which is preliminary data.</text>
</comment>
<dbReference type="GO" id="GO:0031012">
    <property type="term" value="C:extracellular matrix"/>
    <property type="evidence" value="ECO:0000318"/>
    <property type="project" value="GO_Central"/>
</dbReference>
<dbReference type="InParanoid" id="Q54U76"/>
<dbReference type="EMBL" id="AAFI02000040">
    <property type="protein sequence ID" value="EAL66913.1"/>
    <property type="molecule type" value="Genomic_DNA"/>
</dbReference>
<organism evidence="3 4">
    <name type="scientific">Dictyostelium discoideum</name>
    <name type="common">Social amoeba</name>
    <dbReference type="NCBI Taxonomy" id="44689"/>
    <lineage>
        <taxon>Eukaryota</taxon>
        <taxon>Amoebozoa</taxon>
        <taxon>Evosea</taxon>
        <taxon>Eumycetozoa</taxon>
        <taxon>Dictyostelia</taxon>
        <taxon>Dictyosteliales</taxon>
        <taxon>Dictyosteliaceae</taxon>
        <taxon>Dictyostelium</taxon>
    </lineage>
</organism>
<dbReference type="FunCoup" id="Q54U76">
    <property type="interactions" value="120"/>
</dbReference>
<dbReference type="PhylomeDB" id="Q54U76"/>
<dbReference type="InterPro" id="IPR019028">
    <property type="entry name" value="CBM_49"/>
</dbReference>
<reference evidence="3 4" key="1">
    <citation type="journal article" date="2005" name="Nature">
        <title>The genome of the social amoeba Dictyostelium discoideum.</title>
        <authorList>
            <consortium name="The Dictyostelium discoideum Sequencing Consortium"/>
            <person name="Eichinger L."/>
            <person name="Pachebat J.A."/>
            <person name="Glockner G."/>
            <person name="Rajandream M.A."/>
            <person name="Sucgang R."/>
            <person name="Berriman M."/>
            <person name="Song J."/>
            <person name="Olsen R."/>
            <person name="Szafranski K."/>
            <person name="Xu Q."/>
            <person name="Tunggal B."/>
            <person name="Kummerfeld S."/>
            <person name="Madera M."/>
            <person name="Konfortov B.A."/>
            <person name="Rivero F."/>
            <person name="Bankier A.T."/>
            <person name="Lehmann R."/>
            <person name="Hamlin N."/>
            <person name="Davies R."/>
            <person name="Gaudet P."/>
            <person name="Fey P."/>
            <person name="Pilcher K."/>
            <person name="Chen G."/>
            <person name="Saunders D."/>
            <person name="Sodergren E."/>
            <person name="Davis P."/>
            <person name="Kerhornou A."/>
            <person name="Nie X."/>
            <person name="Hall N."/>
            <person name="Anjard C."/>
            <person name="Hemphill L."/>
            <person name="Bason N."/>
            <person name="Farbrother P."/>
            <person name="Desany B."/>
            <person name="Just E."/>
            <person name="Morio T."/>
            <person name="Rost R."/>
            <person name="Churcher C."/>
            <person name="Cooper J."/>
            <person name="Haydock S."/>
            <person name="van Driessche N."/>
            <person name="Cronin A."/>
            <person name="Goodhead I."/>
            <person name="Muzny D."/>
            <person name="Mourier T."/>
            <person name="Pain A."/>
            <person name="Lu M."/>
            <person name="Harper D."/>
            <person name="Lindsay R."/>
            <person name="Hauser H."/>
            <person name="James K."/>
            <person name="Quiles M."/>
            <person name="Madan Babu M."/>
            <person name="Saito T."/>
            <person name="Buchrieser C."/>
            <person name="Wardroper A."/>
            <person name="Felder M."/>
            <person name="Thangavelu M."/>
            <person name="Johnson D."/>
            <person name="Knights A."/>
            <person name="Loulseged H."/>
            <person name="Mungall K."/>
            <person name="Oliver K."/>
            <person name="Price C."/>
            <person name="Quail M.A."/>
            <person name="Urushihara H."/>
            <person name="Hernandez J."/>
            <person name="Rabbinowitsch E."/>
            <person name="Steffen D."/>
            <person name="Sanders M."/>
            <person name="Ma J."/>
            <person name="Kohara Y."/>
            <person name="Sharp S."/>
            <person name="Simmonds M."/>
            <person name="Spiegler S."/>
            <person name="Tivey A."/>
            <person name="Sugano S."/>
            <person name="White B."/>
            <person name="Walker D."/>
            <person name="Woodward J."/>
            <person name="Winckler T."/>
            <person name="Tanaka Y."/>
            <person name="Shaulsky G."/>
            <person name="Schleicher M."/>
            <person name="Weinstock G."/>
            <person name="Rosenthal A."/>
            <person name="Cox E.C."/>
            <person name="Chisholm R.L."/>
            <person name="Gibbs R."/>
            <person name="Loomis W.F."/>
            <person name="Platzer M."/>
            <person name="Kay R.R."/>
            <person name="Williams J."/>
            <person name="Dear P.H."/>
            <person name="Noegel A.A."/>
            <person name="Barrell B."/>
            <person name="Kuspa A."/>
        </authorList>
    </citation>
    <scope>NUCLEOTIDE SEQUENCE [LARGE SCALE GENOMIC DNA]</scope>
    <source>
        <strain evidence="3 4">AX4</strain>
    </source>
</reference>
<dbReference type="Pfam" id="PF09478">
    <property type="entry name" value="CBM49"/>
    <property type="match status" value="1"/>
</dbReference>
<dbReference type="HOGENOM" id="CLU_1780909_0_0_1"/>
<feature type="signal peptide" evidence="1">
    <location>
        <begin position="1"/>
        <end position="19"/>
    </location>
</feature>
<protein>
    <submittedName>
        <fullName evidence="3">Cellulose-binding domain-containing protein</fullName>
    </submittedName>
</protein>
<accession>Q54U76</accession>
<sequence>MKFLVLVLLALLSISFASASHPNYQCGIYQCAPGHSCVCDAGVYRCVYHCNELTIIQTITNSWSDNNGKEFKTQVSVDIINNTKRTVKDVIIATDADLAFNQIWGVNKNGYLLDLPNYATIAPGAKYTFGYINNGKTVAHLYVGNVYLI</sequence>
<dbReference type="PANTHER" id="PTHR33239">
    <property type="entry name" value="CELLULOSE-BINDING DOMAIN-CONTAINING PROTEIN-RELATED"/>
    <property type="match status" value="1"/>
</dbReference>
<dbReference type="InterPro" id="IPR052879">
    <property type="entry name" value="Dd_Spore_Germination_Stalk"/>
</dbReference>
<dbReference type="GO" id="GO:0030248">
    <property type="term" value="F:cellulose binding"/>
    <property type="evidence" value="ECO:0000250"/>
    <property type="project" value="dictyBase"/>
</dbReference>
<dbReference type="SMART" id="SM01063">
    <property type="entry name" value="CBM49"/>
    <property type="match status" value="1"/>
</dbReference>
<gene>
    <name evidence="3" type="ORF">DDB_G0281233</name>
</gene>
<dbReference type="GO" id="GO:0005576">
    <property type="term" value="C:extracellular region"/>
    <property type="evidence" value="ECO:0000250"/>
    <property type="project" value="dictyBase"/>
</dbReference>
<keyword evidence="1" id="KW-0732">Signal</keyword>
<keyword evidence="4" id="KW-1185">Reference proteome</keyword>
<dbReference type="Proteomes" id="UP000002195">
    <property type="component" value="Unassembled WGS sequence"/>
</dbReference>
<dbReference type="VEuPathDB" id="AmoebaDB:DDB_G0281233"/>
<dbReference type="GO" id="GO:0005201">
    <property type="term" value="F:extracellular matrix structural constituent"/>
    <property type="evidence" value="ECO:0000318"/>
    <property type="project" value="GO_Central"/>
</dbReference>
<dbReference type="GO" id="GO:0030198">
    <property type="term" value="P:extracellular matrix organization"/>
    <property type="evidence" value="ECO:0000318"/>
    <property type="project" value="GO_Central"/>
</dbReference>
<evidence type="ECO:0000259" key="2">
    <source>
        <dbReference type="SMART" id="SM01063"/>
    </source>
</evidence>
<dbReference type="KEGG" id="ddi:DDB_G0281233"/>
<proteinExistence type="predicted"/>
<dbReference type="dictyBase" id="DDB_G0281233"/>